<keyword evidence="1" id="KW-0614">Plasmid</keyword>
<evidence type="ECO:0000313" key="1">
    <source>
        <dbReference type="EMBL" id="SON58522.1"/>
    </source>
</evidence>
<accession>A0A2C9DDW4</accession>
<dbReference type="EMBL" id="LT960615">
    <property type="protein sequence ID" value="SON58522.1"/>
    <property type="molecule type" value="Genomic_DNA"/>
</dbReference>
<dbReference type="KEGG" id="hdi:HDIA_P0113"/>
<gene>
    <name evidence="1" type="ORF">HDIA_P0113</name>
</gene>
<evidence type="ECO:0000313" key="2">
    <source>
        <dbReference type="Proteomes" id="UP000223606"/>
    </source>
</evidence>
<reference evidence="2" key="1">
    <citation type="submission" date="2017-09" db="EMBL/GenBank/DDBJ databases">
        <title>Genome sequence of Nannocystis excedens DSM 71.</title>
        <authorList>
            <person name="Blom J."/>
        </authorList>
    </citation>
    <scope>NUCLEOTIDE SEQUENCE [LARGE SCALE GENOMIC DNA]</scope>
    <source>
        <strain evidence="2">type strain: E19</strain>
        <plasmid evidence="2">hdiap1</plasmid>
    </source>
</reference>
<sequence>MPLVGPSPVSGIQFENRGAPLADMLGRMWDKGAEPLRESLLSGIVEMILTPEEHDLVACDARLDFVNQRRGQINRKEHIADFGTDIRR</sequence>
<geneLocation type="plasmid" evidence="2">
    <name>hdiap1</name>
</geneLocation>
<keyword evidence="2" id="KW-1185">Reference proteome</keyword>
<organism evidence="1 2">
    <name type="scientific">Hartmannibacter diazotrophicus</name>
    <dbReference type="NCBI Taxonomy" id="1482074"/>
    <lineage>
        <taxon>Bacteria</taxon>
        <taxon>Pseudomonadati</taxon>
        <taxon>Pseudomonadota</taxon>
        <taxon>Alphaproteobacteria</taxon>
        <taxon>Hyphomicrobiales</taxon>
        <taxon>Pleomorphomonadaceae</taxon>
        <taxon>Hartmannibacter</taxon>
    </lineage>
</organism>
<protein>
    <submittedName>
        <fullName evidence="1">Uncharacterized protein</fullName>
    </submittedName>
</protein>
<name>A0A2C9DDW4_9HYPH</name>
<proteinExistence type="predicted"/>
<dbReference type="Proteomes" id="UP000223606">
    <property type="component" value="Plasmid HDIAp1"/>
</dbReference>
<dbReference type="AlphaFoldDB" id="A0A2C9DDW4"/>